<protein>
    <submittedName>
        <fullName evidence="2">Phosphatidic acid phosphatase type 2/haloperoxidase</fullName>
        <ecNumber evidence="2">3.1.3.27</ecNumber>
    </submittedName>
</protein>
<keyword evidence="2" id="KW-0575">Peroxidase</keyword>
<gene>
    <name evidence="2" type="ORF">B1A_20226</name>
</gene>
<keyword evidence="2" id="KW-0560">Oxidoreductase</keyword>
<dbReference type="EMBL" id="AUZX01014926">
    <property type="protein sequence ID" value="EQD30802.1"/>
    <property type="molecule type" value="Genomic_DNA"/>
</dbReference>
<sequence>AAELIPVYDAYGRMKSQGHWQSDVLAGWILGSAFGYWASRRKIPLLVEVLPHGLSVGFTESSNHAPAERRSAPSAGIGAAGAGRLRHGAQEPQLGPECNGGAGLEARAPGGLVGGNGPLGLGPARRRRGAPGRQPRSPPLALGPHPHADIRLQRQRHALELSAAQRLGRDGYRRA</sequence>
<dbReference type="InterPro" id="IPR036938">
    <property type="entry name" value="PAP2/HPO_sf"/>
</dbReference>
<feature type="region of interest" description="Disordered" evidence="1">
    <location>
        <begin position="61"/>
        <end position="147"/>
    </location>
</feature>
<dbReference type="AlphaFoldDB" id="T0YG33"/>
<feature type="compositionally biased region" description="Gly residues" evidence="1">
    <location>
        <begin position="111"/>
        <end position="120"/>
    </location>
</feature>
<proteinExistence type="predicted"/>
<dbReference type="EC" id="3.1.3.27" evidence="2"/>
<evidence type="ECO:0000256" key="1">
    <source>
        <dbReference type="SAM" id="MobiDB-lite"/>
    </source>
</evidence>
<reference evidence="2" key="1">
    <citation type="submission" date="2013-08" db="EMBL/GenBank/DDBJ databases">
        <authorList>
            <person name="Mendez C."/>
            <person name="Richter M."/>
            <person name="Ferrer M."/>
            <person name="Sanchez J."/>
        </authorList>
    </citation>
    <scope>NUCLEOTIDE SEQUENCE</scope>
</reference>
<evidence type="ECO:0000313" key="2">
    <source>
        <dbReference type="EMBL" id="EQD30802.1"/>
    </source>
</evidence>
<dbReference type="SUPFAM" id="SSF48317">
    <property type="entry name" value="Acid phosphatase/Vanadium-dependent haloperoxidase"/>
    <property type="match status" value="1"/>
</dbReference>
<reference evidence="2" key="2">
    <citation type="journal article" date="2014" name="ISME J.">
        <title>Microbial stratification in low pH oxic and suboxic macroscopic growths along an acid mine drainage.</title>
        <authorList>
            <person name="Mendez-Garcia C."/>
            <person name="Mesa V."/>
            <person name="Sprenger R.R."/>
            <person name="Richter M."/>
            <person name="Diez M.S."/>
            <person name="Solano J."/>
            <person name="Bargiela R."/>
            <person name="Golyshina O.V."/>
            <person name="Manteca A."/>
            <person name="Ramos J.L."/>
            <person name="Gallego J.R."/>
            <person name="Llorente I."/>
            <person name="Martins Dos Santos V.A."/>
            <person name="Jensen O.N."/>
            <person name="Pelaez A.I."/>
            <person name="Sanchez J."/>
            <person name="Ferrer M."/>
        </authorList>
    </citation>
    <scope>NUCLEOTIDE SEQUENCE</scope>
</reference>
<organism evidence="2">
    <name type="scientific">mine drainage metagenome</name>
    <dbReference type="NCBI Taxonomy" id="410659"/>
    <lineage>
        <taxon>unclassified sequences</taxon>
        <taxon>metagenomes</taxon>
        <taxon>ecological metagenomes</taxon>
    </lineage>
</organism>
<feature type="non-terminal residue" evidence="2">
    <location>
        <position position="175"/>
    </location>
</feature>
<dbReference type="GO" id="GO:0004601">
    <property type="term" value="F:peroxidase activity"/>
    <property type="evidence" value="ECO:0007669"/>
    <property type="project" value="UniProtKB-KW"/>
</dbReference>
<comment type="caution">
    <text evidence="2">The sequence shown here is derived from an EMBL/GenBank/DDBJ whole genome shotgun (WGS) entry which is preliminary data.</text>
</comment>
<accession>T0YG33</accession>
<keyword evidence="2" id="KW-0378">Hydrolase</keyword>
<feature type="non-terminal residue" evidence="2">
    <location>
        <position position="1"/>
    </location>
</feature>
<dbReference type="GO" id="GO:0008962">
    <property type="term" value="F:phosphatidylglycerophosphatase activity"/>
    <property type="evidence" value="ECO:0007669"/>
    <property type="project" value="UniProtKB-EC"/>
</dbReference>
<name>T0YG33_9ZZZZ</name>